<evidence type="ECO:0000313" key="3">
    <source>
        <dbReference type="Proteomes" id="UP000618795"/>
    </source>
</evidence>
<dbReference type="Proteomes" id="UP000618795">
    <property type="component" value="Unassembled WGS sequence"/>
</dbReference>
<dbReference type="InterPro" id="IPR026992">
    <property type="entry name" value="DIOX_N"/>
</dbReference>
<dbReference type="Gene3D" id="2.60.120.330">
    <property type="entry name" value="B-lactam Antibiotic, Isopenicillin N Synthase, Chain"/>
    <property type="match status" value="1"/>
</dbReference>
<dbReference type="EMBL" id="BMTD01000005">
    <property type="protein sequence ID" value="GGU93508.1"/>
    <property type="molecule type" value="Genomic_DNA"/>
</dbReference>
<gene>
    <name evidence="2" type="ORF">GCM10010260_30660</name>
</gene>
<protein>
    <recommendedName>
        <fullName evidence="1">Non-haem dioxygenase N-terminal domain-containing protein</fullName>
    </recommendedName>
</protein>
<evidence type="ECO:0000259" key="1">
    <source>
        <dbReference type="Pfam" id="PF14226"/>
    </source>
</evidence>
<sequence length="80" mass="8990">MLSAARAFFALPEERRLEIENLNSTQFHGYTRTGTEYTAGSADWREQIDIGPEGRRSMSAWMTDYPRLIVPANGPPGSRS</sequence>
<dbReference type="AlphaFoldDB" id="A0A918IA50"/>
<comment type="caution">
    <text evidence="2">The sequence shown here is derived from an EMBL/GenBank/DDBJ whole genome shotgun (WGS) entry which is preliminary data.</text>
</comment>
<dbReference type="SUPFAM" id="SSF51197">
    <property type="entry name" value="Clavaminate synthase-like"/>
    <property type="match status" value="1"/>
</dbReference>
<feature type="domain" description="Non-haem dioxygenase N-terminal" evidence="1">
    <location>
        <begin position="1"/>
        <end position="63"/>
    </location>
</feature>
<keyword evidence="3" id="KW-1185">Reference proteome</keyword>
<dbReference type="InterPro" id="IPR027443">
    <property type="entry name" value="IPNS-like_sf"/>
</dbReference>
<name>A0A918IA50_9ACTN</name>
<dbReference type="Pfam" id="PF14226">
    <property type="entry name" value="DIOX_N"/>
    <property type="match status" value="1"/>
</dbReference>
<organism evidence="2 3">
    <name type="scientific">Streptomyces filipinensis</name>
    <dbReference type="NCBI Taxonomy" id="66887"/>
    <lineage>
        <taxon>Bacteria</taxon>
        <taxon>Bacillati</taxon>
        <taxon>Actinomycetota</taxon>
        <taxon>Actinomycetes</taxon>
        <taxon>Kitasatosporales</taxon>
        <taxon>Streptomycetaceae</taxon>
        <taxon>Streptomyces</taxon>
    </lineage>
</organism>
<accession>A0A918IA50</accession>
<proteinExistence type="predicted"/>
<evidence type="ECO:0000313" key="2">
    <source>
        <dbReference type="EMBL" id="GGU93508.1"/>
    </source>
</evidence>
<reference evidence="2" key="1">
    <citation type="journal article" date="2014" name="Int. J. Syst. Evol. Microbiol.">
        <title>Complete genome sequence of Corynebacterium casei LMG S-19264T (=DSM 44701T), isolated from a smear-ripened cheese.</title>
        <authorList>
            <consortium name="US DOE Joint Genome Institute (JGI-PGF)"/>
            <person name="Walter F."/>
            <person name="Albersmeier A."/>
            <person name="Kalinowski J."/>
            <person name="Ruckert C."/>
        </authorList>
    </citation>
    <scope>NUCLEOTIDE SEQUENCE</scope>
    <source>
        <strain evidence="2">JCM 4369</strain>
    </source>
</reference>
<reference evidence="2" key="2">
    <citation type="submission" date="2020-09" db="EMBL/GenBank/DDBJ databases">
        <authorList>
            <person name="Sun Q."/>
            <person name="Ohkuma M."/>
        </authorList>
    </citation>
    <scope>NUCLEOTIDE SEQUENCE</scope>
    <source>
        <strain evidence="2">JCM 4369</strain>
    </source>
</reference>